<evidence type="ECO:0000256" key="4">
    <source>
        <dbReference type="ARBA" id="ARBA00022832"/>
    </source>
</evidence>
<evidence type="ECO:0000256" key="7">
    <source>
        <dbReference type="HAMAP-Rule" id="MF_01217"/>
    </source>
</evidence>
<keyword evidence="1 7" id="KW-0596">Phosphopantetheine</keyword>
<evidence type="ECO:0000313" key="9">
    <source>
        <dbReference type="EMBL" id="MEJ6348908.1"/>
    </source>
</evidence>
<reference evidence="9 10" key="1">
    <citation type="submission" date="2023-10" db="EMBL/GenBank/DDBJ databases">
        <title>Holzapfeliella saturejae sp. nov. isolated from Satureja montana flowers.</title>
        <authorList>
            <person name="Alcantara C."/>
            <person name="Zuniga M."/>
            <person name="Landete J.M."/>
            <person name="Monedero V."/>
        </authorList>
    </citation>
    <scope>NUCLEOTIDE SEQUENCE [LARGE SCALE GENOMIC DNA]</scope>
    <source>
        <strain evidence="9 10">He02</strain>
    </source>
</reference>
<protein>
    <recommendedName>
        <fullName evidence="7">Acyl carrier protein</fullName>
        <shortName evidence="7">ACP</shortName>
    </recommendedName>
</protein>
<dbReference type="NCBIfam" id="NF002150">
    <property type="entry name" value="PRK00982.1-4"/>
    <property type="match status" value="1"/>
</dbReference>
<dbReference type="Gene3D" id="1.10.1200.10">
    <property type="entry name" value="ACP-like"/>
    <property type="match status" value="1"/>
</dbReference>
<dbReference type="EMBL" id="JAWMWG010000004">
    <property type="protein sequence ID" value="MEJ6348908.1"/>
    <property type="molecule type" value="Genomic_DNA"/>
</dbReference>
<dbReference type="Proteomes" id="UP001377804">
    <property type="component" value="Unassembled WGS sequence"/>
</dbReference>
<gene>
    <name evidence="7" type="primary">acpP</name>
    <name evidence="9" type="ORF">R4Y45_06715</name>
</gene>
<accession>A0ABU8SHR6</accession>
<keyword evidence="10" id="KW-1185">Reference proteome</keyword>
<comment type="function">
    <text evidence="7">Carrier of the growing fatty acid chain in fatty acid biosynthesis.</text>
</comment>
<name>A0ABU8SHR6_9LACO</name>
<organism evidence="9 10">
    <name type="scientific">Holzapfeliella saturejae</name>
    <dbReference type="NCBI Taxonomy" id="3082953"/>
    <lineage>
        <taxon>Bacteria</taxon>
        <taxon>Bacillati</taxon>
        <taxon>Bacillota</taxon>
        <taxon>Bacilli</taxon>
        <taxon>Lactobacillales</taxon>
        <taxon>Lactobacillaceae</taxon>
        <taxon>Holzapfeliella</taxon>
    </lineage>
</organism>
<comment type="PTM">
    <text evidence="7">4'-phosphopantetheine is transferred from CoA to a specific serine of apo-ACP by AcpS. This modification is essential for activity because fatty acids are bound in thioester linkage to the sulfhydryl of the prosthetic group.</text>
</comment>
<keyword evidence="7" id="KW-0963">Cytoplasm</keyword>
<sequence length="80" mass="9098">MTNEQILNKIKAIVEEQTDADVESIVESTNFKDDLDLDSLDVFEIVNEIEDEFDIEIETEDESLDTVGEVVNYVSKKLGE</sequence>
<dbReference type="Pfam" id="PF00550">
    <property type="entry name" value="PP-binding"/>
    <property type="match status" value="1"/>
</dbReference>
<comment type="similarity">
    <text evidence="7">Belongs to the acyl carrier protein (ACP) family.</text>
</comment>
<keyword evidence="2 7" id="KW-0444">Lipid biosynthesis</keyword>
<keyword evidence="5 7" id="KW-0443">Lipid metabolism</keyword>
<dbReference type="PROSITE" id="PS50075">
    <property type="entry name" value="CARRIER"/>
    <property type="match status" value="1"/>
</dbReference>
<evidence type="ECO:0000256" key="6">
    <source>
        <dbReference type="ARBA" id="ARBA00023160"/>
    </source>
</evidence>
<dbReference type="PANTHER" id="PTHR20863:SF76">
    <property type="entry name" value="CARRIER DOMAIN-CONTAINING PROTEIN"/>
    <property type="match status" value="1"/>
</dbReference>
<dbReference type="RefSeq" id="WP_339970407.1">
    <property type="nucleotide sequence ID" value="NZ_JAWMWG010000004.1"/>
</dbReference>
<feature type="modified residue" description="O-(pantetheine 4'-phosphoryl)serine" evidence="7">
    <location>
        <position position="39"/>
    </location>
</feature>
<keyword evidence="6 7" id="KW-0275">Fatty acid biosynthesis</keyword>
<dbReference type="HAMAP" id="MF_01217">
    <property type="entry name" value="Acyl_carrier"/>
    <property type="match status" value="1"/>
</dbReference>
<evidence type="ECO:0000256" key="3">
    <source>
        <dbReference type="ARBA" id="ARBA00022553"/>
    </source>
</evidence>
<comment type="pathway">
    <text evidence="7">Lipid metabolism; fatty acid biosynthesis.</text>
</comment>
<dbReference type="InterPro" id="IPR009081">
    <property type="entry name" value="PP-bd_ACP"/>
</dbReference>
<evidence type="ECO:0000259" key="8">
    <source>
        <dbReference type="PROSITE" id="PS50075"/>
    </source>
</evidence>
<keyword evidence="4 7" id="KW-0276">Fatty acid metabolism</keyword>
<evidence type="ECO:0000256" key="5">
    <source>
        <dbReference type="ARBA" id="ARBA00023098"/>
    </source>
</evidence>
<evidence type="ECO:0000313" key="10">
    <source>
        <dbReference type="Proteomes" id="UP001377804"/>
    </source>
</evidence>
<dbReference type="PANTHER" id="PTHR20863">
    <property type="entry name" value="ACYL CARRIER PROTEIN"/>
    <property type="match status" value="1"/>
</dbReference>
<evidence type="ECO:0000256" key="1">
    <source>
        <dbReference type="ARBA" id="ARBA00022450"/>
    </source>
</evidence>
<dbReference type="InterPro" id="IPR036736">
    <property type="entry name" value="ACP-like_sf"/>
</dbReference>
<feature type="domain" description="Carrier" evidence="8">
    <location>
        <begin position="1"/>
        <end position="78"/>
    </location>
</feature>
<dbReference type="SUPFAM" id="SSF47336">
    <property type="entry name" value="ACP-like"/>
    <property type="match status" value="1"/>
</dbReference>
<comment type="caution">
    <text evidence="9">The sequence shown here is derived from an EMBL/GenBank/DDBJ whole genome shotgun (WGS) entry which is preliminary data.</text>
</comment>
<dbReference type="InterPro" id="IPR003231">
    <property type="entry name" value="ACP"/>
</dbReference>
<comment type="subcellular location">
    <subcellularLocation>
        <location evidence="7">Cytoplasm</location>
    </subcellularLocation>
</comment>
<keyword evidence="3 7" id="KW-0597">Phosphoprotein</keyword>
<evidence type="ECO:0000256" key="2">
    <source>
        <dbReference type="ARBA" id="ARBA00022516"/>
    </source>
</evidence>
<proteinExistence type="inferred from homology"/>